<evidence type="ECO:0000259" key="6">
    <source>
        <dbReference type="Pfam" id="PF00496"/>
    </source>
</evidence>
<proteinExistence type="inferred from homology"/>
<accession>A0ABS4ZG57</accession>
<dbReference type="EMBL" id="JAGIOL010000001">
    <property type="protein sequence ID" value="MBP2436271.1"/>
    <property type="molecule type" value="Genomic_DNA"/>
</dbReference>
<protein>
    <submittedName>
        <fullName evidence="7">Peptide/nickel transport system substrate-binding protein</fullName>
    </submittedName>
</protein>
<evidence type="ECO:0000256" key="1">
    <source>
        <dbReference type="ARBA" id="ARBA00004196"/>
    </source>
</evidence>
<dbReference type="InterPro" id="IPR000914">
    <property type="entry name" value="SBP_5_dom"/>
</dbReference>
<dbReference type="InterPro" id="IPR039424">
    <property type="entry name" value="SBP_5"/>
</dbReference>
<reference evidence="7 8" key="1">
    <citation type="submission" date="2021-03" db="EMBL/GenBank/DDBJ databases">
        <title>Sequencing the genomes of 1000 actinobacteria strains.</title>
        <authorList>
            <person name="Klenk H.-P."/>
        </authorList>
    </citation>
    <scope>NUCLEOTIDE SEQUENCE [LARGE SCALE GENOMIC DNA]</scope>
    <source>
        <strain evidence="7 8">DSM 24221</strain>
    </source>
</reference>
<dbReference type="PANTHER" id="PTHR30290">
    <property type="entry name" value="PERIPLASMIC BINDING COMPONENT OF ABC TRANSPORTER"/>
    <property type="match status" value="1"/>
</dbReference>
<comment type="caution">
    <text evidence="7">The sequence shown here is derived from an EMBL/GenBank/DDBJ whole genome shotgun (WGS) entry which is preliminary data.</text>
</comment>
<feature type="signal peptide" evidence="5">
    <location>
        <begin position="1"/>
        <end position="24"/>
    </location>
</feature>
<sequence>MNAPVRFRLMTVAIAAAGSLALTACSGGGSVPGSPAESASLTVGLIAEPTNLDIRHTSGAALEQALIGNVYEGLVARAIDGDQVVPALAESWEVSDDALTYTFHLADGVSFHDGSPMTSADALASLTTVKSDPSVNNHAVLADAADISAPDESTITITLDAPNQNFLFALTGPAGLVLPAEDDTDRRTAANGTGPFTLDSWSRGDALSLVRNEDYWGEPAGVAEVSFVYFGDQAALVSGGRDGSVDAMPAIDPELSSQLSGEFTIVEATTTDKFILAFNSAAAPLDDVRVREALRRAIDHDAILAAVGAAEPLFGPIPPLDPGYEDLAGIVPHDPEGARKLLAEAGVEDLSLELTISNHYGPRLPTLLVSAFADIGVALEVNTVEFATWLSDVHDPSTRRDWQLSIVNHVEPRDFSTWTDPDYYYAIHDEAVLTAVQERYAEAMAEIDQDASAELLAEAAQLVAEWHPADWLYVRQDVIAVAPGVTGFPTAATSTRLPLAGVTVER</sequence>
<keyword evidence="8" id="KW-1185">Reference proteome</keyword>
<evidence type="ECO:0000256" key="5">
    <source>
        <dbReference type="SAM" id="SignalP"/>
    </source>
</evidence>
<keyword evidence="4 5" id="KW-0732">Signal</keyword>
<evidence type="ECO:0000256" key="3">
    <source>
        <dbReference type="ARBA" id="ARBA00022448"/>
    </source>
</evidence>
<comment type="similarity">
    <text evidence="2">Belongs to the bacterial solute-binding protein 5 family.</text>
</comment>
<dbReference type="PROSITE" id="PS51257">
    <property type="entry name" value="PROKAR_LIPOPROTEIN"/>
    <property type="match status" value="1"/>
</dbReference>
<dbReference type="RefSeq" id="WP_165136815.1">
    <property type="nucleotide sequence ID" value="NZ_CP049253.1"/>
</dbReference>
<keyword evidence="3" id="KW-0813">Transport</keyword>
<feature type="chain" id="PRO_5045599682" evidence="5">
    <location>
        <begin position="25"/>
        <end position="506"/>
    </location>
</feature>
<evidence type="ECO:0000313" key="8">
    <source>
        <dbReference type="Proteomes" id="UP001519362"/>
    </source>
</evidence>
<name>A0ABS4ZG57_9MICO</name>
<comment type="subcellular location">
    <subcellularLocation>
        <location evidence="1">Cell envelope</location>
    </subcellularLocation>
</comment>
<dbReference type="Gene3D" id="3.40.190.10">
    <property type="entry name" value="Periplasmic binding protein-like II"/>
    <property type="match status" value="1"/>
</dbReference>
<dbReference type="Proteomes" id="UP001519362">
    <property type="component" value="Unassembled WGS sequence"/>
</dbReference>
<feature type="domain" description="Solute-binding protein family 5" evidence="6">
    <location>
        <begin position="83"/>
        <end position="407"/>
    </location>
</feature>
<dbReference type="PIRSF" id="PIRSF002741">
    <property type="entry name" value="MppA"/>
    <property type="match status" value="1"/>
</dbReference>
<organism evidence="7 8">
    <name type="scientific">Microbacterium amylolyticum</name>
    <dbReference type="NCBI Taxonomy" id="936337"/>
    <lineage>
        <taxon>Bacteria</taxon>
        <taxon>Bacillati</taxon>
        <taxon>Actinomycetota</taxon>
        <taxon>Actinomycetes</taxon>
        <taxon>Micrococcales</taxon>
        <taxon>Microbacteriaceae</taxon>
        <taxon>Microbacterium</taxon>
    </lineage>
</organism>
<evidence type="ECO:0000256" key="2">
    <source>
        <dbReference type="ARBA" id="ARBA00005695"/>
    </source>
</evidence>
<evidence type="ECO:0000256" key="4">
    <source>
        <dbReference type="ARBA" id="ARBA00022729"/>
    </source>
</evidence>
<evidence type="ECO:0000313" key="7">
    <source>
        <dbReference type="EMBL" id="MBP2436271.1"/>
    </source>
</evidence>
<dbReference type="Pfam" id="PF00496">
    <property type="entry name" value="SBP_bac_5"/>
    <property type="match status" value="1"/>
</dbReference>
<dbReference type="SUPFAM" id="SSF53850">
    <property type="entry name" value="Periplasmic binding protein-like II"/>
    <property type="match status" value="1"/>
</dbReference>
<dbReference type="PANTHER" id="PTHR30290:SF10">
    <property type="entry name" value="PERIPLASMIC OLIGOPEPTIDE-BINDING PROTEIN-RELATED"/>
    <property type="match status" value="1"/>
</dbReference>
<dbReference type="InterPro" id="IPR030678">
    <property type="entry name" value="Peptide/Ni-bd"/>
</dbReference>
<dbReference type="Gene3D" id="3.10.105.10">
    <property type="entry name" value="Dipeptide-binding Protein, Domain 3"/>
    <property type="match status" value="1"/>
</dbReference>
<gene>
    <name evidence="7" type="ORF">JOF34_000857</name>
</gene>